<protein>
    <submittedName>
        <fullName evidence="2">P domain-containing</fullName>
    </submittedName>
</protein>
<evidence type="ECO:0000313" key="3">
    <source>
        <dbReference type="Proteomes" id="UP000224877"/>
    </source>
</evidence>
<evidence type="ECO:0000313" key="2">
    <source>
        <dbReference type="EMBL" id="BAV39283.1"/>
    </source>
</evidence>
<feature type="domain" description="ART-PolyVal-like" evidence="1">
    <location>
        <begin position="26"/>
        <end position="166"/>
    </location>
</feature>
<dbReference type="Proteomes" id="UP000224877">
    <property type="component" value="Segment"/>
</dbReference>
<dbReference type="EMBL" id="LC168164">
    <property type="protein sequence ID" value="BAV39283.1"/>
    <property type="molecule type" value="Genomic_DNA"/>
</dbReference>
<dbReference type="Pfam" id="PF18760">
    <property type="entry name" value="ART-PolyVal"/>
    <property type="match status" value="1"/>
</dbReference>
<gene>
    <name evidence="2" type="ORF">BPT24_157</name>
</gene>
<proteinExistence type="predicted"/>
<dbReference type="InterPro" id="IPR049522">
    <property type="entry name" value="ART-PolyVal_dom"/>
</dbReference>
<evidence type="ECO:0000259" key="1">
    <source>
        <dbReference type="Pfam" id="PF18760"/>
    </source>
</evidence>
<reference evidence="2 3" key="1">
    <citation type="submission" date="2016-07" db="EMBL/GenBank/DDBJ databases">
        <title>Characterization of three bacteriophages infecting bacteria isolated from shrimp culture pond water.</title>
        <authorList>
            <person name="Khoa H.V."/>
        </authorList>
    </citation>
    <scope>NUCLEOTIDE SEQUENCE [LARGE SCALE GENOMIC DNA]</scope>
</reference>
<keyword evidence="3" id="KW-1185">Reference proteome</keyword>
<name>A0A1B4XWU4_9CAUD</name>
<organism evidence="2 3">
    <name type="scientific">Tenacibaculum phage pT24</name>
    <dbReference type="NCBI Taxonomy" id="1880590"/>
    <lineage>
        <taxon>Viruses</taxon>
        <taxon>Duplodnaviria</taxon>
        <taxon>Heunggongvirae</taxon>
        <taxon>Uroviricota</taxon>
        <taxon>Caudoviricetes</taxon>
        <taxon>Kungbxnavirus</taxon>
        <taxon>Kungbxnavirus pT24</taxon>
    </lineage>
</organism>
<accession>A0A1B4XWU4</accession>
<sequence length="176" mass="20552">MKENLVEKITTSISKKEWLKNSMIKKPVFHGTGTYFEIFNTDTKTEFGSHFGTLECAKYVAYRRSKSPIILNVFLNLENVYELPDLGKFTIERVLNQLHKDGIFTKDEIIEYNQLNDDVKLGLIKKDLVKNHNIDGFKYINNREDNGNFSYIAFYPNQIKSIFGEMTNPVLTNFYK</sequence>